<proteinExistence type="predicted"/>
<organism evidence="1 2">
    <name type="scientific">Cenococcum geophilum 1.58</name>
    <dbReference type="NCBI Taxonomy" id="794803"/>
    <lineage>
        <taxon>Eukaryota</taxon>
        <taxon>Fungi</taxon>
        <taxon>Dikarya</taxon>
        <taxon>Ascomycota</taxon>
        <taxon>Pezizomycotina</taxon>
        <taxon>Dothideomycetes</taxon>
        <taxon>Pleosporomycetidae</taxon>
        <taxon>Gloniales</taxon>
        <taxon>Gloniaceae</taxon>
        <taxon>Cenococcum</taxon>
    </lineage>
</organism>
<protein>
    <submittedName>
        <fullName evidence="1">Uncharacterized protein</fullName>
    </submittedName>
</protein>
<keyword evidence="2" id="KW-1185">Reference proteome</keyword>
<dbReference type="EMBL" id="KV748287">
    <property type="protein sequence ID" value="OCK86726.1"/>
    <property type="molecule type" value="Genomic_DNA"/>
</dbReference>
<gene>
    <name evidence="1" type="ORF">K441DRAFT_33180</name>
</gene>
<name>A0ACC8EKH5_9PEZI</name>
<evidence type="ECO:0000313" key="2">
    <source>
        <dbReference type="Proteomes" id="UP000250078"/>
    </source>
</evidence>
<evidence type="ECO:0000313" key="1">
    <source>
        <dbReference type="EMBL" id="OCK86726.1"/>
    </source>
</evidence>
<dbReference type="Proteomes" id="UP000250078">
    <property type="component" value="Unassembled WGS sequence"/>
</dbReference>
<reference evidence="1 2" key="1">
    <citation type="journal article" date="2016" name="Nat. Commun.">
        <title>Ectomycorrhizal ecology is imprinted in the genome of the dominant symbiotic fungus Cenococcum geophilum.</title>
        <authorList>
            <consortium name="DOE Joint Genome Institute"/>
            <person name="Peter M."/>
            <person name="Kohler A."/>
            <person name="Ohm R.A."/>
            <person name="Kuo A."/>
            <person name="Krutzmann J."/>
            <person name="Morin E."/>
            <person name="Arend M."/>
            <person name="Barry K.W."/>
            <person name="Binder M."/>
            <person name="Choi C."/>
            <person name="Clum A."/>
            <person name="Copeland A."/>
            <person name="Grisel N."/>
            <person name="Haridas S."/>
            <person name="Kipfer T."/>
            <person name="LaButti K."/>
            <person name="Lindquist E."/>
            <person name="Lipzen A."/>
            <person name="Maire R."/>
            <person name="Meier B."/>
            <person name="Mihaltcheva S."/>
            <person name="Molinier V."/>
            <person name="Murat C."/>
            <person name="Poggeler S."/>
            <person name="Quandt C.A."/>
            <person name="Sperisen C."/>
            <person name="Tritt A."/>
            <person name="Tisserant E."/>
            <person name="Crous P.W."/>
            <person name="Henrissat B."/>
            <person name="Nehls U."/>
            <person name="Egli S."/>
            <person name="Spatafora J.W."/>
            <person name="Grigoriev I.V."/>
            <person name="Martin F.M."/>
        </authorList>
    </citation>
    <scope>NUCLEOTIDE SEQUENCE [LARGE SCALE GENOMIC DNA]</scope>
    <source>
        <strain evidence="1 2">1.58</strain>
    </source>
</reference>
<sequence>MTDPPRNMPNSDVKSGASRQTPETSSNATSAGRYSLPTPISSFAVELGENGHRLADSTPEQQKPLDVVVEQPEKGKHKRIASTSESRSAATDNRLLRPQLALQRKRSRISPASILPALETTQLNPPFNVFTALLENNDLLLEVSSRLDIKSLIDLYAMSKDYHYLLNSHYTTYMKHYSLKRCPESAAIFRWTCYKSLCIVDPCLRPASLQSDRPRDIPSLRWLQMVLYREHVVSEILTLLALESHRVPRATTATIKKIWFILDMPTNGARIGYIQEQNCWGNRDLLLATMFFIKLDMRFSDPVDGNELMQMIVRTIPREDEDLDPRFAEDTVMGIAAKEIGALGKEGWGKGNDPMLRPDELIMMEGFRRRLNLQKYYVACMLWGYVDPRTGQNIPTPTLDEAQHKGDKIRAID</sequence>
<accession>A0ACC8EKH5</accession>